<dbReference type="InterPro" id="IPR027806">
    <property type="entry name" value="HARBI1_dom"/>
</dbReference>
<dbReference type="EMBL" id="JARQWQ010000031">
    <property type="protein sequence ID" value="KAK2561668.1"/>
    <property type="molecule type" value="Genomic_DNA"/>
</dbReference>
<organism evidence="9 10">
    <name type="scientific">Acropora cervicornis</name>
    <name type="common">Staghorn coral</name>
    <dbReference type="NCBI Taxonomy" id="6130"/>
    <lineage>
        <taxon>Eukaryota</taxon>
        <taxon>Metazoa</taxon>
        <taxon>Cnidaria</taxon>
        <taxon>Anthozoa</taxon>
        <taxon>Hexacorallia</taxon>
        <taxon>Scleractinia</taxon>
        <taxon>Astrocoeniina</taxon>
        <taxon>Acroporidae</taxon>
        <taxon>Acropora</taxon>
    </lineage>
</organism>
<dbReference type="PANTHER" id="PTHR22930:SF269">
    <property type="entry name" value="NUCLEASE HARBI1-LIKE PROTEIN"/>
    <property type="match status" value="1"/>
</dbReference>
<dbReference type="AlphaFoldDB" id="A0AAD9QI27"/>
<comment type="caution">
    <text evidence="9">The sequence shown here is derived from an EMBL/GenBank/DDBJ whole genome shotgun (WGS) entry which is preliminary data.</text>
</comment>
<evidence type="ECO:0000256" key="7">
    <source>
        <dbReference type="ARBA" id="ARBA00023242"/>
    </source>
</evidence>
<dbReference type="Pfam" id="PF13359">
    <property type="entry name" value="DDE_Tnp_4"/>
    <property type="match status" value="1"/>
</dbReference>
<proteinExistence type="inferred from homology"/>
<evidence type="ECO:0000313" key="10">
    <source>
        <dbReference type="Proteomes" id="UP001249851"/>
    </source>
</evidence>
<accession>A0AAD9QI27</accession>
<comment type="subcellular location">
    <subcellularLocation>
        <location evidence="2">Nucleus</location>
    </subcellularLocation>
</comment>
<keyword evidence="10" id="KW-1185">Reference proteome</keyword>
<reference evidence="9" key="2">
    <citation type="journal article" date="2023" name="Science">
        <title>Genomic signatures of disease resistance in endangered staghorn corals.</title>
        <authorList>
            <person name="Vollmer S.V."/>
            <person name="Selwyn J.D."/>
            <person name="Despard B.A."/>
            <person name="Roesel C.L."/>
        </authorList>
    </citation>
    <scope>NUCLEOTIDE SEQUENCE</scope>
    <source>
        <strain evidence="9">K2</strain>
    </source>
</reference>
<protein>
    <submittedName>
        <fullName evidence="9">Protein ALP1-like</fullName>
    </submittedName>
</protein>
<comment type="similarity">
    <text evidence="3">Belongs to the HARBI1 family.</text>
</comment>
<keyword evidence="7" id="KW-0539">Nucleus</keyword>
<feature type="domain" description="DDE Tnp4" evidence="8">
    <location>
        <begin position="95"/>
        <end position="259"/>
    </location>
</feature>
<comment type="cofactor">
    <cofactor evidence="1">
        <name>a divalent metal cation</name>
        <dbReference type="ChEBI" id="CHEBI:60240"/>
    </cofactor>
</comment>
<dbReference type="GO" id="GO:0004518">
    <property type="term" value="F:nuclease activity"/>
    <property type="evidence" value="ECO:0007669"/>
    <property type="project" value="UniProtKB-KW"/>
</dbReference>
<dbReference type="Proteomes" id="UP001249851">
    <property type="component" value="Unassembled WGS sequence"/>
</dbReference>
<dbReference type="GO" id="GO:0046872">
    <property type="term" value="F:metal ion binding"/>
    <property type="evidence" value="ECO:0007669"/>
    <property type="project" value="UniProtKB-KW"/>
</dbReference>
<gene>
    <name evidence="9" type="ORF">P5673_015021</name>
</gene>
<dbReference type="GO" id="GO:0005634">
    <property type="term" value="C:nucleus"/>
    <property type="evidence" value="ECO:0007669"/>
    <property type="project" value="UniProtKB-SubCell"/>
</dbReference>
<evidence type="ECO:0000256" key="3">
    <source>
        <dbReference type="ARBA" id="ARBA00006958"/>
    </source>
</evidence>
<keyword evidence="5" id="KW-0479">Metal-binding</keyword>
<evidence type="ECO:0000256" key="2">
    <source>
        <dbReference type="ARBA" id="ARBA00004123"/>
    </source>
</evidence>
<evidence type="ECO:0000256" key="6">
    <source>
        <dbReference type="ARBA" id="ARBA00022801"/>
    </source>
</evidence>
<dbReference type="PANTHER" id="PTHR22930">
    <property type="match status" value="1"/>
</dbReference>
<keyword evidence="4" id="KW-0540">Nuclease</keyword>
<keyword evidence="6" id="KW-0378">Hydrolase</keyword>
<evidence type="ECO:0000256" key="4">
    <source>
        <dbReference type="ARBA" id="ARBA00022722"/>
    </source>
</evidence>
<dbReference type="GO" id="GO:0016787">
    <property type="term" value="F:hydrolase activity"/>
    <property type="evidence" value="ECO:0007669"/>
    <property type="project" value="UniProtKB-KW"/>
</dbReference>
<evidence type="ECO:0000256" key="5">
    <source>
        <dbReference type="ARBA" id="ARBA00022723"/>
    </source>
</evidence>
<name>A0AAD9QI27_ACRCE</name>
<reference evidence="9" key="1">
    <citation type="journal article" date="2023" name="G3 (Bethesda)">
        <title>Whole genome assembly and annotation of the endangered Caribbean coral Acropora cervicornis.</title>
        <authorList>
            <person name="Selwyn J.D."/>
            <person name="Vollmer S.V."/>
        </authorList>
    </citation>
    <scope>NUCLEOTIDE SEQUENCE</scope>
    <source>
        <strain evidence="9">K2</strain>
    </source>
</reference>
<evidence type="ECO:0000259" key="8">
    <source>
        <dbReference type="Pfam" id="PF13359"/>
    </source>
</evidence>
<evidence type="ECO:0000256" key="1">
    <source>
        <dbReference type="ARBA" id="ARBA00001968"/>
    </source>
</evidence>
<sequence length="297" mass="33771">MALARKRKAVVAFMILELLEDPNDRVKRGKTREWLKERAEKGMFQTIIQLSLQDTPAFKEMMRMSRIMPSSEQEWLQIAKQFKDKWNFPNCLGAIDGKHITLQPPPNSGSHYYNYKHTHSIVLLAIAGPDCEALYADVGTNGRVSDGGVWNKCSFLKALEGNKLGIPPSTPLPQGIHPLPYVIVGDNAFALKKFLMKPFPQQNLSVDKRVYNYKLSRARRLSENLFGILINRWRALKNVLLLPPASIEFLVMAALTLHNFLKKGPSRSIYCPPDLVDYEDPRTGTVYPGQWRHDGIL</sequence>
<evidence type="ECO:0000313" key="9">
    <source>
        <dbReference type="EMBL" id="KAK2561668.1"/>
    </source>
</evidence>
<dbReference type="InterPro" id="IPR045249">
    <property type="entry name" value="HARBI1-like"/>
</dbReference>